<dbReference type="OrthoDB" id="7554092at2759"/>
<keyword evidence="3" id="KW-1185">Reference proteome</keyword>
<dbReference type="AlphaFoldDB" id="A0A7M7HAH7"/>
<dbReference type="Pfam" id="PF14529">
    <property type="entry name" value="Exo_endo_phos_2"/>
    <property type="match status" value="1"/>
</dbReference>
<dbReference type="Gene3D" id="3.60.10.10">
    <property type="entry name" value="Endonuclease/exonuclease/phosphatase"/>
    <property type="match status" value="1"/>
</dbReference>
<dbReference type="SMR" id="A0A7M7HAH7"/>
<dbReference type="EnsemblMetazoa" id="XM_008215687">
    <property type="protein sequence ID" value="XP_008213909"/>
    <property type="gene ID" value="LOC103317505"/>
</dbReference>
<protein>
    <recommendedName>
        <fullName evidence="1">Endonuclease/exonuclease/phosphatase domain-containing protein</fullName>
    </recommendedName>
</protein>
<proteinExistence type="predicted"/>
<dbReference type="GO" id="GO:0003824">
    <property type="term" value="F:catalytic activity"/>
    <property type="evidence" value="ECO:0007669"/>
    <property type="project" value="InterPro"/>
</dbReference>
<organism evidence="2 3">
    <name type="scientific">Nasonia vitripennis</name>
    <name type="common">Parasitic wasp</name>
    <dbReference type="NCBI Taxonomy" id="7425"/>
    <lineage>
        <taxon>Eukaryota</taxon>
        <taxon>Metazoa</taxon>
        <taxon>Ecdysozoa</taxon>
        <taxon>Arthropoda</taxon>
        <taxon>Hexapoda</taxon>
        <taxon>Insecta</taxon>
        <taxon>Pterygota</taxon>
        <taxon>Neoptera</taxon>
        <taxon>Endopterygota</taxon>
        <taxon>Hymenoptera</taxon>
        <taxon>Apocrita</taxon>
        <taxon>Proctotrupomorpha</taxon>
        <taxon>Chalcidoidea</taxon>
        <taxon>Pteromalidae</taxon>
        <taxon>Pteromalinae</taxon>
        <taxon>Nasonia</taxon>
    </lineage>
</organism>
<dbReference type="InParanoid" id="A0A7M7HAH7"/>
<dbReference type="RefSeq" id="XP_008213909.1">
    <property type="nucleotide sequence ID" value="XM_008215687.1"/>
</dbReference>
<dbReference type="GeneID" id="103317505"/>
<evidence type="ECO:0000313" key="3">
    <source>
        <dbReference type="Proteomes" id="UP000002358"/>
    </source>
</evidence>
<dbReference type="InterPro" id="IPR005135">
    <property type="entry name" value="Endo/exonuclease/phosphatase"/>
</dbReference>
<dbReference type="Proteomes" id="UP000002358">
    <property type="component" value="Unassembled WGS sequence"/>
</dbReference>
<dbReference type="SUPFAM" id="SSF56219">
    <property type="entry name" value="DNase I-like"/>
    <property type="match status" value="1"/>
</dbReference>
<dbReference type="InterPro" id="IPR036691">
    <property type="entry name" value="Endo/exonu/phosph_ase_sf"/>
</dbReference>
<evidence type="ECO:0000259" key="1">
    <source>
        <dbReference type="Pfam" id="PF14529"/>
    </source>
</evidence>
<dbReference type="KEGG" id="nvi:103317505"/>
<evidence type="ECO:0000313" key="2">
    <source>
        <dbReference type="EnsemblMetazoa" id="XP_008213909"/>
    </source>
</evidence>
<feature type="domain" description="Endonuclease/exonuclease/phosphatase" evidence="1">
    <location>
        <begin position="24"/>
        <end position="142"/>
    </location>
</feature>
<sequence>MSAARIINSGAGEDYAWARVGSVTIVSVYLSPNNSAREYEDKLKVLEDVARDLTGDVIVAGVFNARAIERGMPATNRRGRLILQMTARIELEVINDGNVHTRRPGFGNSIPDITLAKDRMLTRLRGWRVIKDYADSDHQYIVFSPTSDAALRQRQSVRTTRWDIGRINRDEIKRLLQNVAIPFADLSQGRTDRIAAEWSANDLEKYLQRICEAAMPRKRYRQDRRQMYW</sequence>
<accession>A0A7M7HAH7</accession>
<name>A0A7M7HAH7_NASVI</name>
<reference evidence="2" key="1">
    <citation type="submission" date="2021-01" db="UniProtKB">
        <authorList>
            <consortium name="EnsemblMetazoa"/>
        </authorList>
    </citation>
    <scope>IDENTIFICATION</scope>
</reference>